<sequence length="656" mass="75630">MLHELLLALSGFPGGIFIEDKQKGIQVVTDLPFIHANEVSVLNRLCRLGTYNKKFQEFITEYRGTPILFANGKTQEDSSRRLQDGLYLRAFCSGLDKVLENYRQSLLSIEQEILKDAYLSLGYIQHSLEEYQLLFPALSAVVDQILYHKIHGCHILEILHRNAACGLPSLKHALERILYTCHGVMYKQLTAWTLHGLLLDHYAEFFIQQSSEHTQTVPKEDEDDYDLGIGGVTGKQLREAMKLSEESTLSHKPEYVLFALRPQMLPSYIPSRLAEKILFIGESVQVFENQQQRDVLRHTGSVLKEREEEFAMDLSKLQQQPVFCLMSFEAIIDKIRVCVAEHLWSLVMEESDLLANLNVMKDFYLLGRGELFLAFIDHAQGLLKMLPTATTEHDVNAAFRQAARRVLLDDDSILSKFKMTVQSKTVSSKQALKKSEIGVESGWNCLDLVYTVEWPLHILFTQTVLEKYNTMFKFLLHIKKVQLELQHCWAIQMERKNHTSSQLDSNIWHLRRHMAFLVDNLQYYLQVDVLETQFSQLGEKIKSTRDFETIRLSHDRFLTALLGQSFLHMKPVAHCLKEILDICHSFCMLLIQTIKFRDREVGQIDKLAQGFKRQSSLLFTLLSSVRSHESSPYLAQLMLRIDFNKYYSQSGAVLTG</sequence>
<comment type="subcellular location">
    <subcellularLocation>
        <location evidence="1 6">Cytoplasm</location>
        <location evidence="1 6">Cytoskeleton</location>
        <location evidence="1 6">Microtubule organizing center</location>
    </subcellularLocation>
</comment>
<dbReference type="GeneID" id="100372433"/>
<dbReference type="InterPro" id="IPR041470">
    <property type="entry name" value="GCP_N"/>
</dbReference>
<comment type="similarity">
    <text evidence="2 6">Belongs to the TUBGCP family.</text>
</comment>
<evidence type="ECO:0000256" key="5">
    <source>
        <dbReference type="ARBA" id="ARBA00023212"/>
    </source>
</evidence>
<dbReference type="PANTHER" id="PTHR19302">
    <property type="entry name" value="GAMMA TUBULIN COMPLEX PROTEIN"/>
    <property type="match status" value="1"/>
</dbReference>
<evidence type="ECO:0000313" key="10">
    <source>
        <dbReference type="RefSeq" id="XP_002738136.1"/>
    </source>
</evidence>
<dbReference type="Pfam" id="PF17681">
    <property type="entry name" value="GCP_N_terminal"/>
    <property type="match status" value="1"/>
</dbReference>
<reference evidence="10" key="1">
    <citation type="submission" date="2025-08" db="UniProtKB">
        <authorList>
            <consortium name="RefSeq"/>
        </authorList>
    </citation>
    <scope>IDENTIFICATION</scope>
    <source>
        <tissue evidence="10">Testes</tissue>
    </source>
</reference>
<gene>
    <name evidence="10" type="primary">LOC100372433</name>
</gene>
<accession>A0ABM0GVD6</accession>
<evidence type="ECO:0000256" key="1">
    <source>
        <dbReference type="ARBA" id="ARBA00004267"/>
    </source>
</evidence>
<evidence type="ECO:0000256" key="2">
    <source>
        <dbReference type="ARBA" id="ARBA00010337"/>
    </source>
</evidence>
<proteinExistence type="inferred from homology"/>
<dbReference type="InterPro" id="IPR042241">
    <property type="entry name" value="GCP_C_sf"/>
</dbReference>
<protein>
    <recommendedName>
        <fullName evidence="6">Gamma-tubulin complex component</fullName>
    </recommendedName>
</protein>
<evidence type="ECO:0000259" key="8">
    <source>
        <dbReference type="Pfam" id="PF17681"/>
    </source>
</evidence>
<keyword evidence="4 6" id="KW-0493">Microtubule</keyword>
<evidence type="ECO:0000313" key="9">
    <source>
        <dbReference type="Proteomes" id="UP000694865"/>
    </source>
</evidence>
<dbReference type="Pfam" id="PF04130">
    <property type="entry name" value="GCP_C_terminal"/>
    <property type="match status" value="1"/>
</dbReference>
<dbReference type="Proteomes" id="UP000694865">
    <property type="component" value="Unplaced"/>
</dbReference>
<evidence type="ECO:0000256" key="3">
    <source>
        <dbReference type="ARBA" id="ARBA00022490"/>
    </source>
</evidence>
<name>A0ABM0GVD6_SACKO</name>
<dbReference type="InterPro" id="IPR040457">
    <property type="entry name" value="GCP_C"/>
</dbReference>
<dbReference type="Gene3D" id="1.20.120.1900">
    <property type="entry name" value="Gamma-tubulin complex, C-terminal domain"/>
    <property type="match status" value="1"/>
</dbReference>
<dbReference type="PANTHER" id="PTHR19302:SF27">
    <property type="entry name" value="GAMMA-TUBULIN COMPLEX COMPONENT 4"/>
    <property type="match status" value="1"/>
</dbReference>
<dbReference type="RefSeq" id="XP_002738136.1">
    <property type="nucleotide sequence ID" value="XM_002738090.2"/>
</dbReference>
<dbReference type="InterPro" id="IPR007259">
    <property type="entry name" value="GCP"/>
</dbReference>
<keyword evidence="9" id="KW-1185">Reference proteome</keyword>
<feature type="domain" description="Gamma tubulin complex component C-terminal" evidence="7">
    <location>
        <begin position="353"/>
        <end position="647"/>
    </location>
</feature>
<evidence type="ECO:0000259" key="7">
    <source>
        <dbReference type="Pfam" id="PF04130"/>
    </source>
</evidence>
<keyword evidence="5 6" id="KW-0206">Cytoskeleton</keyword>
<keyword evidence="3 6" id="KW-0963">Cytoplasm</keyword>
<feature type="domain" description="Gamma tubulin complex component protein N-terminal" evidence="8">
    <location>
        <begin position="2"/>
        <end position="350"/>
    </location>
</feature>
<organism evidence="9 10">
    <name type="scientific">Saccoglossus kowalevskii</name>
    <name type="common">Acorn worm</name>
    <dbReference type="NCBI Taxonomy" id="10224"/>
    <lineage>
        <taxon>Eukaryota</taxon>
        <taxon>Metazoa</taxon>
        <taxon>Hemichordata</taxon>
        <taxon>Enteropneusta</taxon>
        <taxon>Harrimaniidae</taxon>
        <taxon>Saccoglossus</taxon>
    </lineage>
</organism>
<evidence type="ECO:0000256" key="4">
    <source>
        <dbReference type="ARBA" id="ARBA00022701"/>
    </source>
</evidence>
<evidence type="ECO:0000256" key="6">
    <source>
        <dbReference type="RuleBase" id="RU363050"/>
    </source>
</evidence>